<feature type="domain" description="PLD phosphodiesterase" evidence="14">
    <location>
        <begin position="396"/>
        <end position="423"/>
    </location>
</feature>
<protein>
    <recommendedName>
        <fullName evidence="12 13">Cardiolipin synthase</fullName>
        <shortName evidence="12">CL synthase</shortName>
        <ecNumber evidence="12 13">2.7.8.-</ecNumber>
    </recommendedName>
</protein>
<sequence length="483" mass="55688">MRIFIYVLIAIVLINTILSIFVVMRTPRDIAATWAWLLVLILLPVVGLTLYMFFGRGMSKTKISRIQDSYSQGISNALDRQKALITKKSHKFPADIEQLVNLFFSLNASPVLTSEKPQIFTKSKDFFDELFELIDGAEESIYVEFYTIYADKVGHKFRDALIKKVQQGVKVYVIYDGWGSMGVFRHFWLPLRKAGGNVELFFSSRYVITDFRLNYRNHRKIVVVDEKVGLIGGFNIGDQYLGLKKKFGNWRDTHILVEGEAVRALTVRFIMDYNATVDRKKWLEYPQIISTHEIANPISRSNTYMQLVTSGPDERIDQIEMGLIKLVSTAKKRIWLQTPYLVPSDSFSDALVSAAKSGIDVRIMIPSFPDHPFIYRATQYYAKYFYDIGVKIYIYNNGFLHAKTSIFDDMVSTIGSANIDIRSFKLNFEATEFIYGEKFNDELAKTFLDDIKECTELNDEVINNQSGWEHFKQDFSRLLSPIL</sequence>
<keyword evidence="5 12" id="KW-0812">Transmembrane</keyword>
<reference evidence="15 16" key="1">
    <citation type="journal article" date="2023" name="Microbiol. Spectr.">
        <title>Symbiosis of Carpenter Bees with Uncharacterized Lactic Acid Bacteria Showing NAD Auxotrophy.</title>
        <authorList>
            <person name="Kawasaki S."/>
            <person name="Ozawa K."/>
            <person name="Mori T."/>
            <person name="Yamamoto A."/>
            <person name="Ito M."/>
            <person name="Ohkuma M."/>
            <person name="Sakamoto M."/>
            <person name="Matsutani M."/>
        </authorList>
    </citation>
    <scope>NUCLEOTIDE SEQUENCE [LARGE SCALE GENOMIC DNA]</scope>
    <source>
        <strain evidence="15 16">KimC2</strain>
    </source>
</reference>
<dbReference type="Proteomes" id="UP001321804">
    <property type="component" value="Chromosome"/>
</dbReference>
<dbReference type="CDD" id="cd09112">
    <property type="entry name" value="PLDc_CLS_2"/>
    <property type="match status" value="1"/>
</dbReference>
<gene>
    <name evidence="15" type="ORF">KIMC2_10400</name>
</gene>
<keyword evidence="2 12" id="KW-1003">Cell membrane</keyword>
<evidence type="ECO:0000256" key="1">
    <source>
        <dbReference type="ARBA" id="ARBA00004651"/>
    </source>
</evidence>
<feature type="active site" evidence="12">
    <location>
        <position position="408"/>
    </location>
</feature>
<dbReference type="KEGG" id="xak:KIMC2_10400"/>
<proteinExistence type="inferred from homology"/>
<organism evidence="15 16">
    <name type="scientific">Xylocopilactobacillus apis</name>
    <dbReference type="NCBI Taxonomy" id="2932183"/>
    <lineage>
        <taxon>Bacteria</taxon>
        <taxon>Bacillati</taxon>
        <taxon>Bacillota</taxon>
        <taxon>Bacilli</taxon>
        <taxon>Lactobacillales</taxon>
        <taxon>Lactobacillaceae</taxon>
        <taxon>Xylocopilactobacillus</taxon>
    </lineage>
</organism>
<evidence type="ECO:0000256" key="7">
    <source>
        <dbReference type="ARBA" id="ARBA00022989"/>
    </source>
</evidence>
<dbReference type="InterPro" id="IPR022924">
    <property type="entry name" value="Cardiolipin_synthase"/>
</dbReference>
<evidence type="ECO:0000256" key="2">
    <source>
        <dbReference type="ARBA" id="ARBA00022475"/>
    </source>
</evidence>
<comment type="subcellular location">
    <subcellularLocation>
        <location evidence="1 12">Cell membrane</location>
        <topology evidence="1 12">Multi-pass membrane protein</topology>
    </subcellularLocation>
</comment>
<keyword evidence="7 12" id="KW-1133">Transmembrane helix</keyword>
<dbReference type="InterPro" id="IPR025202">
    <property type="entry name" value="PLD-like_dom"/>
</dbReference>
<dbReference type="CDD" id="cd09110">
    <property type="entry name" value="PLDc_CLS_1"/>
    <property type="match status" value="1"/>
</dbReference>
<feature type="transmembrane region" description="Helical" evidence="12">
    <location>
        <begin position="30"/>
        <end position="54"/>
    </location>
</feature>
<dbReference type="GO" id="GO:0032049">
    <property type="term" value="P:cardiolipin biosynthetic process"/>
    <property type="evidence" value="ECO:0007669"/>
    <property type="project" value="UniProtKB-UniRule"/>
</dbReference>
<keyword evidence="6" id="KW-0677">Repeat</keyword>
<evidence type="ECO:0000256" key="8">
    <source>
        <dbReference type="ARBA" id="ARBA00023098"/>
    </source>
</evidence>
<feature type="active site" evidence="12">
    <location>
        <position position="220"/>
    </location>
</feature>
<evidence type="ECO:0000313" key="15">
    <source>
        <dbReference type="EMBL" id="BDR56478.1"/>
    </source>
</evidence>
<keyword evidence="8 12" id="KW-0443">Lipid metabolism</keyword>
<dbReference type="AlphaFoldDB" id="A0AAU9DS41"/>
<dbReference type="Gene3D" id="3.30.870.10">
    <property type="entry name" value="Endonuclease Chain A"/>
    <property type="match status" value="2"/>
</dbReference>
<feature type="domain" description="PLD phosphodiesterase" evidence="14">
    <location>
        <begin position="213"/>
        <end position="240"/>
    </location>
</feature>
<keyword evidence="10 12" id="KW-0594">Phospholipid biosynthesis</keyword>
<evidence type="ECO:0000256" key="10">
    <source>
        <dbReference type="ARBA" id="ARBA00023209"/>
    </source>
</evidence>
<comment type="similarity">
    <text evidence="12">Belongs to the phospholipase D family. Cardiolipin synthase subfamily.</text>
</comment>
<evidence type="ECO:0000256" key="13">
    <source>
        <dbReference type="NCBIfam" id="TIGR04265"/>
    </source>
</evidence>
<dbReference type="SUPFAM" id="SSF56024">
    <property type="entry name" value="Phospholipase D/nuclease"/>
    <property type="match status" value="2"/>
</dbReference>
<dbReference type="SMART" id="SM00155">
    <property type="entry name" value="PLDc"/>
    <property type="match status" value="2"/>
</dbReference>
<dbReference type="Pfam" id="PF13091">
    <property type="entry name" value="PLDc_2"/>
    <property type="match status" value="2"/>
</dbReference>
<feature type="transmembrane region" description="Helical" evidence="12">
    <location>
        <begin position="5"/>
        <end position="24"/>
    </location>
</feature>
<keyword evidence="4 12" id="KW-0808">Transferase</keyword>
<dbReference type="HAMAP" id="MF_01916">
    <property type="entry name" value="Cardiolipin_synth_Cls"/>
    <property type="match status" value="1"/>
</dbReference>
<dbReference type="PANTHER" id="PTHR21248">
    <property type="entry name" value="CARDIOLIPIN SYNTHASE"/>
    <property type="match status" value="1"/>
</dbReference>
<feature type="active site" evidence="12">
    <location>
        <position position="225"/>
    </location>
</feature>
<dbReference type="EMBL" id="AP026801">
    <property type="protein sequence ID" value="BDR56478.1"/>
    <property type="molecule type" value="Genomic_DNA"/>
</dbReference>
<keyword evidence="9 12" id="KW-0472">Membrane</keyword>
<accession>A0AAU9DS41</accession>
<evidence type="ECO:0000256" key="11">
    <source>
        <dbReference type="ARBA" id="ARBA00023264"/>
    </source>
</evidence>
<feature type="active site" evidence="12">
    <location>
        <position position="218"/>
    </location>
</feature>
<dbReference type="PANTHER" id="PTHR21248:SF22">
    <property type="entry name" value="PHOSPHOLIPASE D"/>
    <property type="match status" value="1"/>
</dbReference>
<comment type="catalytic activity">
    <reaction evidence="12">
        <text>2 a 1,2-diacyl-sn-glycero-3-phospho-(1'-sn-glycerol) = a cardiolipin + glycerol</text>
        <dbReference type="Rhea" id="RHEA:31451"/>
        <dbReference type="ChEBI" id="CHEBI:17754"/>
        <dbReference type="ChEBI" id="CHEBI:62237"/>
        <dbReference type="ChEBI" id="CHEBI:64716"/>
    </reaction>
</comment>
<evidence type="ECO:0000259" key="14">
    <source>
        <dbReference type="PROSITE" id="PS50035"/>
    </source>
</evidence>
<comment type="function">
    <text evidence="12">Catalyzes the reversible phosphatidyl group transfer from one phosphatidylglycerol molecule to another to form cardiolipin (CL) (diphosphatidylglycerol) and glycerol.</text>
</comment>
<dbReference type="NCBIfam" id="TIGR04265">
    <property type="entry name" value="bac_cardiolipin"/>
    <property type="match status" value="1"/>
</dbReference>
<evidence type="ECO:0000256" key="12">
    <source>
        <dbReference type="HAMAP-Rule" id="MF_01916"/>
    </source>
</evidence>
<evidence type="ECO:0000256" key="6">
    <source>
        <dbReference type="ARBA" id="ARBA00022737"/>
    </source>
</evidence>
<evidence type="ECO:0000256" key="9">
    <source>
        <dbReference type="ARBA" id="ARBA00023136"/>
    </source>
</evidence>
<dbReference type="GO" id="GO:0008808">
    <property type="term" value="F:cardiolipin synthase activity"/>
    <property type="evidence" value="ECO:0007669"/>
    <property type="project" value="UniProtKB-UniRule"/>
</dbReference>
<evidence type="ECO:0000256" key="3">
    <source>
        <dbReference type="ARBA" id="ARBA00022516"/>
    </source>
</evidence>
<name>A0AAU9DS41_9LACO</name>
<evidence type="ECO:0000256" key="4">
    <source>
        <dbReference type="ARBA" id="ARBA00022679"/>
    </source>
</evidence>
<keyword evidence="3 12" id="KW-0444">Lipid biosynthesis</keyword>
<dbReference type="PROSITE" id="PS50035">
    <property type="entry name" value="PLD"/>
    <property type="match status" value="2"/>
</dbReference>
<dbReference type="RefSeq" id="WP_317698426.1">
    <property type="nucleotide sequence ID" value="NZ_AP026801.1"/>
</dbReference>
<dbReference type="InterPro" id="IPR001736">
    <property type="entry name" value="PLipase_D/transphosphatidylase"/>
</dbReference>
<feature type="active site" evidence="12">
    <location>
        <position position="401"/>
    </location>
</feature>
<evidence type="ECO:0000313" key="16">
    <source>
        <dbReference type="Proteomes" id="UP001321804"/>
    </source>
</evidence>
<keyword evidence="16" id="KW-1185">Reference proteome</keyword>
<dbReference type="Pfam" id="PF13396">
    <property type="entry name" value="PLDc_N"/>
    <property type="match status" value="1"/>
</dbReference>
<evidence type="ECO:0000256" key="5">
    <source>
        <dbReference type="ARBA" id="ARBA00022692"/>
    </source>
</evidence>
<feature type="active site" evidence="12">
    <location>
        <position position="403"/>
    </location>
</feature>
<dbReference type="InterPro" id="IPR027379">
    <property type="entry name" value="CLS_N"/>
</dbReference>
<dbReference type="EC" id="2.7.8.-" evidence="12 13"/>
<keyword evidence="11 12" id="KW-1208">Phospholipid metabolism</keyword>
<dbReference type="InterPro" id="IPR030874">
    <property type="entry name" value="Cardiolipin_synth_Firmi"/>
</dbReference>
<dbReference type="GO" id="GO:0005886">
    <property type="term" value="C:plasma membrane"/>
    <property type="evidence" value="ECO:0007669"/>
    <property type="project" value="UniProtKB-SubCell"/>
</dbReference>